<keyword evidence="5" id="KW-1185">Reference proteome</keyword>
<organism evidence="4 5">
    <name type="scientific">Actinomadura miaoliensis</name>
    <dbReference type="NCBI Taxonomy" id="430685"/>
    <lineage>
        <taxon>Bacteria</taxon>
        <taxon>Bacillati</taxon>
        <taxon>Actinomycetota</taxon>
        <taxon>Actinomycetes</taxon>
        <taxon>Streptosporangiales</taxon>
        <taxon>Thermomonosporaceae</taxon>
        <taxon>Actinomadura</taxon>
    </lineage>
</organism>
<keyword evidence="4" id="KW-0121">Carboxypeptidase</keyword>
<feature type="chain" id="PRO_5046691822" evidence="3">
    <location>
        <begin position="34"/>
        <end position="524"/>
    </location>
</feature>
<comment type="similarity">
    <text evidence="1">Belongs to the peptidase S13 family.</text>
</comment>
<proteinExistence type="inferred from homology"/>
<keyword evidence="3" id="KW-0732">Signal</keyword>
<dbReference type="PRINTS" id="PR00922">
    <property type="entry name" value="DADACBPTASE3"/>
</dbReference>
<protein>
    <submittedName>
        <fullName evidence="4">D-alanyl-D-alanine carboxypeptidase/D-alanyl-D-alanine-endopeptidase</fullName>
    </submittedName>
</protein>
<dbReference type="PANTHER" id="PTHR30023:SF0">
    <property type="entry name" value="PENICILLIN-SENSITIVE CARBOXYPEPTIDASE A"/>
    <property type="match status" value="1"/>
</dbReference>
<evidence type="ECO:0000256" key="3">
    <source>
        <dbReference type="SAM" id="SignalP"/>
    </source>
</evidence>
<dbReference type="EMBL" id="BAAAZG010000006">
    <property type="protein sequence ID" value="GAA4063357.1"/>
    <property type="molecule type" value="Genomic_DNA"/>
</dbReference>
<dbReference type="GO" id="GO:0004180">
    <property type="term" value="F:carboxypeptidase activity"/>
    <property type="evidence" value="ECO:0007669"/>
    <property type="project" value="UniProtKB-KW"/>
</dbReference>
<dbReference type="Proteomes" id="UP001500683">
    <property type="component" value="Unassembled WGS sequence"/>
</dbReference>
<dbReference type="Gene3D" id="3.50.80.20">
    <property type="entry name" value="D-Ala-D-Ala carboxypeptidase C, peptidase S13"/>
    <property type="match status" value="1"/>
</dbReference>
<evidence type="ECO:0000313" key="4">
    <source>
        <dbReference type="EMBL" id="GAA4063357.1"/>
    </source>
</evidence>
<dbReference type="Pfam" id="PF02113">
    <property type="entry name" value="Peptidase_S13"/>
    <property type="match status" value="1"/>
</dbReference>
<keyword evidence="2" id="KW-0378">Hydrolase</keyword>
<keyword evidence="4" id="KW-0645">Protease</keyword>
<dbReference type="NCBIfam" id="TIGR00666">
    <property type="entry name" value="PBP4"/>
    <property type="match status" value="1"/>
</dbReference>
<sequence length="524" mass="54741">MAVYARLMRRRIAGVLGVLLAVGLATAPAAALAEPRQAVPAPAPAGDLRADLDAILADPRLADADVGVLVSDARTGAVRYARGADTALLPASNQKINTSTAALSLLGPGYRFRTSVLAAKVNGSTITGNLYLKGTGDPTMRAAEYDALAARVAARGVTRVTGDLVADDTWFDAVRTPAHWDPTDLQYAYAGPISALTVSPNDAYDAGSVKVSVTPGARGEPVGVALTPPTDAVKVDNRAVTGPAGSASTLSVERANGSDTIVVRGSYPEGGTRYETLRTVPEPTLYAADVFRDALADHGVTVDGTVRRGATPARAVRLADRVSMPLSQLTTPFLKLSNNVIAEILVKSIGRKARGKGTWEAGLPVIERYVRSLGVPAGRLEMADGSGLSRLNRSAPRDITTVLRRVQTRTWYPAWYRALPVAGDPDPLVGGTLASRMRGTPAAGNVHAKTGTLTGVTALSGYVREPSGRRLVFSVMFNGYAGGAPKDIEDKIAVRLAGGSVRSVMVQADHGADIRLECSWTGSC</sequence>
<evidence type="ECO:0000256" key="2">
    <source>
        <dbReference type="ARBA" id="ARBA00022801"/>
    </source>
</evidence>
<dbReference type="Gene3D" id="3.40.710.10">
    <property type="entry name" value="DD-peptidase/beta-lactamase superfamily"/>
    <property type="match status" value="1"/>
</dbReference>
<dbReference type="InterPro" id="IPR012338">
    <property type="entry name" value="Beta-lactam/transpept-like"/>
</dbReference>
<accession>A0ABP7VBK8</accession>
<reference evidence="5" key="1">
    <citation type="journal article" date="2019" name="Int. J. Syst. Evol. Microbiol.">
        <title>The Global Catalogue of Microorganisms (GCM) 10K type strain sequencing project: providing services to taxonomists for standard genome sequencing and annotation.</title>
        <authorList>
            <consortium name="The Broad Institute Genomics Platform"/>
            <consortium name="The Broad Institute Genome Sequencing Center for Infectious Disease"/>
            <person name="Wu L."/>
            <person name="Ma J."/>
        </authorList>
    </citation>
    <scope>NUCLEOTIDE SEQUENCE [LARGE SCALE GENOMIC DNA]</scope>
    <source>
        <strain evidence="5">JCM 16702</strain>
    </source>
</reference>
<gene>
    <name evidence="4" type="primary">dacB_2</name>
    <name evidence="4" type="ORF">GCM10022214_16030</name>
</gene>
<evidence type="ECO:0000256" key="1">
    <source>
        <dbReference type="ARBA" id="ARBA00006096"/>
    </source>
</evidence>
<comment type="caution">
    <text evidence="4">The sequence shown here is derived from an EMBL/GenBank/DDBJ whole genome shotgun (WGS) entry which is preliminary data.</text>
</comment>
<dbReference type="PANTHER" id="PTHR30023">
    <property type="entry name" value="D-ALANYL-D-ALANINE CARBOXYPEPTIDASE"/>
    <property type="match status" value="1"/>
</dbReference>
<evidence type="ECO:0000313" key="5">
    <source>
        <dbReference type="Proteomes" id="UP001500683"/>
    </source>
</evidence>
<dbReference type="InterPro" id="IPR000667">
    <property type="entry name" value="Peptidase_S13"/>
</dbReference>
<dbReference type="SUPFAM" id="SSF56601">
    <property type="entry name" value="beta-lactamase/transpeptidase-like"/>
    <property type="match status" value="1"/>
</dbReference>
<feature type="signal peptide" evidence="3">
    <location>
        <begin position="1"/>
        <end position="33"/>
    </location>
</feature>
<name>A0ABP7VBK8_9ACTN</name>